<feature type="compositionally biased region" description="Polar residues" evidence="1">
    <location>
        <begin position="250"/>
        <end position="259"/>
    </location>
</feature>
<dbReference type="RefSeq" id="XP_025395235.1">
    <property type="nucleotide sequence ID" value="XM_025548348.1"/>
</dbReference>
<feature type="region of interest" description="Disordered" evidence="1">
    <location>
        <begin position="618"/>
        <end position="664"/>
    </location>
</feature>
<evidence type="ECO:0000313" key="3">
    <source>
        <dbReference type="Proteomes" id="UP000247233"/>
    </source>
</evidence>
<feature type="region of interest" description="Disordered" evidence="1">
    <location>
        <begin position="589"/>
        <end position="608"/>
    </location>
</feature>
<feature type="region of interest" description="Disordered" evidence="1">
    <location>
        <begin position="34"/>
        <end position="73"/>
    </location>
</feature>
<protein>
    <submittedName>
        <fullName evidence="2">Uncharacterized protein</fullName>
    </submittedName>
</protein>
<feature type="compositionally biased region" description="Polar residues" evidence="1">
    <location>
        <begin position="52"/>
        <end position="73"/>
    </location>
</feature>
<proteinExistence type="predicted"/>
<feature type="region of interest" description="Disordered" evidence="1">
    <location>
        <begin position="744"/>
        <end position="783"/>
    </location>
</feature>
<comment type="caution">
    <text evidence="2">The sequence shown here is derived from an EMBL/GenBank/DDBJ whole genome shotgun (WGS) entry which is preliminary data.</text>
</comment>
<dbReference type="AlphaFoldDB" id="A0A317V318"/>
<gene>
    <name evidence="2" type="ORF">BO70DRAFT_432759</name>
</gene>
<dbReference type="OrthoDB" id="4851482at2759"/>
<dbReference type="EMBL" id="MSFL01000036">
    <property type="protein sequence ID" value="PWY68426.1"/>
    <property type="molecule type" value="Genomic_DNA"/>
</dbReference>
<dbReference type="Proteomes" id="UP000247233">
    <property type="component" value="Unassembled WGS sequence"/>
</dbReference>
<sequence>MEYVNSVNWSGILEPYMAGCEWFTDMLSEPIPPDWNPQLASAGPATPAPPTNDSLAVSTHVDTPSSQPHQVGNPNMDDHVIPVAFGDIQTSAAGDDNSPQAVSVEDLGPFEIVTTGITQAEQMTAGTFDPASLAQAPMILNSGSMDQTHTNYYTCDASNQMGTLAATHSMGIDQAQYSAAIRNYHNPAQLYRTSAGEYFNKVPVSSYATPPVEHAVDAFGPFPSQQMVPSPGSHTGTPPYRVAAAGVHQGFNTPGNQLKTTSATHSGSTSSSSGMRFQRHSIPQPGALDPRQFFSPTQVEFGQQPLGLSTAATQQGAQSVAESSQVFVKTLQSSPPVHSPKQPSYGRVVAAGAPTISGGDVQGGVKEIASKEPVSMHSGPDTTAVFHQAPTALQPQSPAPQPSYAPDVRMLMDPAAYNVNTATKFGSLTEAREANRSQSAIQADDTIPTLEIQKRAIVKALTDAVLGTTHAEDNPGMIKPFTDGKYSVSRVETACWELLESMISRQTAGPLVSGVGSKRKTLGDTMTFAERLTKILEYLATQKTICKHLLDPLYMHQFVDDPVAAYKRVIANKSLNKRKGEVMNAGKEALGAKKTTKPPPSQSEAVGQQPIVAANVTPITTPGSVSTGGNVTPTPTGGRRSMASSAHGAPSVSTNPGDPNFMILPGNTGSLSRLGQSPNVLPAVAARIAGHGHRIVSPTSHPRFSTGFPPPPLAHQHLASQPPTCVRPRELLHHAEETLAGIMQRSRAGSPQPQTAGPAQNDRKRRVSDTDFEENPSSGKRQH</sequence>
<keyword evidence="3" id="KW-1185">Reference proteome</keyword>
<name>A0A317V318_9EURO</name>
<accession>A0A317V318</accession>
<feature type="compositionally biased region" description="Low complexity" evidence="1">
    <location>
        <begin position="627"/>
        <end position="638"/>
    </location>
</feature>
<dbReference type="VEuPathDB" id="FungiDB:BO70DRAFT_432759"/>
<feature type="region of interest" description="Disordered" evidence="1">
    <location>
        <begin position="249"/>
        <end position="290"/>
    </location>
</feature>
<feature type="compositionally biased region" description="Low complexity" evidence="1">
    <location>
        <begin position="260"/>
        <end position="273"/>
    </location>
</feature>
<organism evidence="2 3">
    <name type="scientific">Aspergillus heteromorphus CBS 117.55</name>
    <dbReference type="NCBI Taxonomy" id="1448321"/>
    <lineage>
        <taxon>Eukaryota</taxon>
        <taxon>Fungi</taxon>
        <taxon>Dikarya</taxon>
        <taxon>Ascomycota</taxon>
        <taxon>Pezizomycotina</taxon>
        <taxon>Eurotiomycetes</taxon>
        <taxon>Eurotiomycetidae</taxon>
        <taxon>Eurotiales</taxon>
        <taxon>Aspergillaceae</taxon>
        <taxon>Aspergillus</taxon>
        <taxon>Aspergillus subgen. Circumdati</taxon>
    </lineage>
</organism>
<dbReference type="STRING" id="1448321.A0A317V318"/>
<dbReference type="GeneID" id="37070585"/>
<evidence type="ECO:0000256" key="1">
    <source>
        <dbReference type="SAM" id="MobiDB-lite"/>
    </source>
</evidence>
<feature type="compositionally biased region" description="Polar residues" evidence="1">
    <location>
        <begin position="747"/>
        <end position="758"/>
    </location>
</feature>
<evidence type="ECO:0000313" key="2">
    <source>
        <dbReference type="EMBL" id="PWY68426.1"/>
    </source>
</evidence>
<reference evidence="2 3" key="1">
    <citation type="submission" date="2016-12" db="EMBL/GenBank/DDBJ databases">
        <title>The genomes of Aspergillus section Nigri reveals drivers in fungal speciation.</title>
        <authorList>
            <consortium name="DOE Joint Genome Institute"/>
            <person name="Vesth T.C."/>
            <person name="Nybo J."/>
            <person name="Theobald S."/>
            <person name="Brandl J."/>
            <person name="Frisvad J.C."/>
            <person name="Nielsen K.F."/>
            <person name="Lyhne E.K."/>
            <person name="Kogle M.E."/>
            <person name="Kuo A."/>
            <person name="Riley R."/>
            <person name="Clum A."/>
            <person name="Nolan M."/>
            <person name="Lipzen A."/>
            <person name="Salamov A."/>
            <person name="Henrissat B."/>
            <person name="Wiebenga A."/>
            <person name="De Vries R.P."/>
            <person name="Grigoriev I.V."/>
            <person name="Mortensen U.H."/>
            <person name="Andersen M.R."/>
            <person name="Baker S.E."/>
        </authorList>
    </citation>
    <scope>NUCLEOTIDE SEQUENCE [LARGE SCALE GENOMIC DNA]</scope>
    <source>
        <strain evidence="2 3">CBS 117.55</strain>
    </source>
</reference>